<dbReference type="EMBL" id="CAACVS010000014">
    <property type="protein sequence ID" value="VEU33904.1"/>
    <property type="molecule type" value="Genomic_DNA"/>
</dbReference>
<feature type="non-terminal residue" evidence="1">
    <location>
        <position position="1"/>
    </location>
</feature>
<evidence type="ECO:0000313" key="1">
    <source>
        <dbReference type="EMBL" id="VEU33904.1"/>
    </source>
</evidence>
<keyword evidence="2" id="KW-1185">Reference proteome</keyword>
<dbReference type="AlphaFoldDB" id="A0A448YVV9"/>
<name>A0A448YVV9_9STRA</name>
<gene>
    <name evidence="1" type="ORF">PSNMU_V1.4_AUG-EV-PASAV3_0005940</name>
</gene>
<reference evidence="1 2" key="1">
    <citation type="submission" date="2019-01" db="EMBL/GenBank/DDBJ databases">
        <authorList>
            <person name="Ferrante I. M."/>
        </authorList>
    </citation>
    <scope>NUCLEOTIDE SEQUENCE [LARGE SCALE GENOMIC DNA]</scope>
    <source>
        <strain evidence="1 2">B856</strain>
    </source>
</reference>
<proteinExistence type="predicted"/>
<accession>A0A448YVV9</accession>
<organism evidence="1 2">
    <name type="scientific">Pseudo-nitzschia multistriata</name>
    <dbReference type="NCBI Taxonomy" id="183589"/>
    <lineage>
        <taxon>Eukaryota</taxon>
        <taxon>Sar</taxon>
        <taxon>Stramenopiles</taxon>
        <taxon>Ochrophyta</taxon>
        <taxon>Bacillariophyta</taxon>
        <taxon>Bacillariophyceae</taxon>
        <taxon>Bacillariophycidae</taxon>
        <taxon>Bacillariales</taxon>
        <taxon>Bacillariaceae</taxon>
        <taxon>Pseudo-nitzschia</taxon>
    </lineage>
</organism>
<evidence type="ECO:0000313" key="2">
    <source>
        <dbReference type="Proteomes" id="UP000291116"/>
    </source>
</evidence>
<sequence length="55" mass="5843">RIVAAFLLEVALQEIGGVGREFGCQSAGVGVNRFVGRRSVCITSVTELIFTVMAN</sequence>
<protein>
    <submittedName>
        <fullName evidence="1">Uncharacterized protein</fullName>
    </submittedName>
</protein>
<dbReference type="Proteomes" id="UP000291116">
    <property type="component" value="Unassembled WGS sequence"/>
</dbReference>